<organism evidence="5 6">
    <name type="scientific">Actinokineospora soli</name>
    <dbReference type="NCBI Taxonomy" id="1048753"/>
    <lineage>
        <taxon>Bacteria</taxon>
        <taxon>Bacillati</taxon>
        <taxon>Actinomycetota</taxon>
        <taxon>Actinomycetes</taxon>
        <taxon>Pseudonocardiales</taxon>
        <taxon>Pseudonocardiaceae</taxon>
        <taxon>Actinokineospora</taxon>
    </lineage>
</organism>
<evidence type="ECO:0000313" key="6">
    <source>
        <dbReference type="Proteomes" id="UP001596512"/>
    </source>
</evidence>
<dbReference type="Proteomes" id="UP001596512">
    <property type="component" value="Unassembled WGS sequence"/>
</dbReference>
<comment type="caution">
    <text evidence="5">The sequence shown here is derived from an EMBL/GenBank/DDBJ whole genome shotgun (WGS) entry which is preliminary data.</text>
</comment>
<evidence type="ECO:0000256" key="2">
    <source>
        <dbReference type="SAM" id="Phobius"/>
    </source>
</evidence>
<feature type="chain" id="PRO_5047462055" evidence="3">
    <location>
        <begin position="23"/>
        <end position="295"/>
    </location>
</feature>
<name>A0ABW2TW67_9PSEU</name>
<reference evidence="6" key="1">
    <citation type="journal article" date="2019" name="Int. J. Syst. Evol. Microbiol.">
        <title>The Global Catalogue of Microorganisms (GCM) 10K type strain sequencing project: providing services to taxonomists for standard genome sequencing and annotation.</title>
        <authorList>
            <consortium name="The Broad Institute Genomics Platform"/>
            <consortium name="The Broad Institute Genome Sequencing Center for Infectious Disease"/>
            <person name="Wu L."/>
            <person name="Ma J."/>
        </authorList>
    </citation>
    <scope>NUCLEOTIDE SEQUENCE [LARGE SCALE GENOMIC DNA]</scope>
    <source>
        <strain evidence="6">JCM 17695</strain>
    </source>
</reference>
<protein>
    <submittedName>
        <fullName evidence="5">DUF4349 domain-containing protein</fullName>
    </submittedName>
</protein>
<dbReference type="PROSITE" id="PS51257">
    <property type="entry name" value="PROKAR_LIPOPROTEIN"/>
    <property type="match status" value="1"/>
</dbReference>
<feature type="region of interest" description="Disordered" evidence="1">
    <location>
        <begin position="25"/>
        <end position="68"/>
    </location>
</feature>
<feature type="signal peptide" evidence="3">
    <location>
        <begin position="1"/>
        <end position="22"/>
    </location>
</feature>
<dbReference type="Pfam" id="PF14257">
    <property type="entry name" value="DUF4349"/>
    <property type="match status" value="1"/>
</dbReference>
<sequence length="295" mass="30769">MTRARLLSGLLLAALAAAGCSASDTASTASYGEAPKPGVNQDAAREDSAGEGTGSGQPTDAKAARIDQPGVERKLIRTASLSLTVGEVGPAVFDARAIATAAGGYTGNLQVERSYATITLHVPSDRLDPVVQQLSKLGEVGSSTQTAEDVTEQLVDVDSRIETQRASLDRVRALLAKATSIDDIVRVESEVTRREADLESLLKRRETLSGQVALSTVTVSLRAESAPAPAPEEDEGLGAAFADGWSAFTGAVAAVLEALARMLPFLVLVIALGVGAWVRWGRPRRRAAREVPAEG</sequence>
<keyword evidence="2" id="KW-0812">Transmembrane</keyword>
<keyword evidence="3" id="KW-0732">Signal</keyword>
<dbReference type="InterPro" id="IPR025645">
    <property type="entry name" value="DUF4349"/>
</dbReference>
<keyword evidence="2" id="KW-1133">Transmembrane helix</keyword>
<accession>A0ABW2TW67</accession>
<keyword evidence="2" id="KW-0472">Membrane</keyword>
<evidence type="ECO:0000256" key="3">
    <source>
        <dbReference type="SAM" id="SignalP"/>
    </source>
</evidence>
<evidence type="ECO:0000259" key="4">
    <source>
        <dbReference type="Pfam" id="PF14257"/>
    </source>
</evidence>
<dbReference type="EMBL" id="JBHTEY010000004">
    <property type="protein sequence ID" value="MFC7618067.1"/>
    <property type="molecule type" value="Genomic_DNA"/>
</dbReference>
<evidence type="ECO:0000313" key="5">
    <source>
        <dbReference type="EMBL" id="MFC7618067.1"/>
    </source>
</evidence>
<evidence type="ECO:0000256" key="1">
    <source>
        <dbReference type="SAM" id="MobiDB-lite"/>
    </source>
</evidence>
<keyword evidence="6" id="KW-1185">Reference proteome</keyword>
<feature type="domain" description="DUF4349" evidence="4">
    <location>
        <begin position="73"/>
        <end position="277"/>
    </location>
</feature>
<gene>
    <name evidence="5" type="ORF">ACFQV2_36425</name>
</gene>
<proteinExistence type="predicted"/>
<feature type="transmembrane region" description="Helical" evidence="2">
    <location>
        <begin position="262"/>
        <end position="280"/>
    </location>
</feature>